<dbReference type="EMBL" id="FCOM02000030">
    <property type="protein sequence ID" value="SAL78896.1"/>
    <property type="molecule type" value="Genomic_DNA"/>
</dbReference>
<protein>
    <submittedName>
        <fullName evidence="3">DGPFAETKE family protein</fullName>
    </submittedName>
</protein>
<dbReference type="InterPro" id="IPR005545">
    <property type="entry name" value="YCII"/>
</dbReference>
<dbReference type="PANTHER" id="PTHR35174">
    <property type="entry name" value="BLL7171 PROTEIN-RELATED"/>
    <property type="match status" value="1"/>
</dbReference>
<name>A0A158KCP6_9BURK</name>
<dbReference type="Proteomes" id="UP000055019">
    <property type="component" value="Unassembled WGS sequence"/>
</dbReference>
<sequence length="117" mass="12855">MAYLLLVVEPVEQRGQRTEEEGREVYDQMVRFADGLNARGILRAVESLTSLKDASRVTASNGDARIIDGPFAEAKEMIGGFFLIDCETRAEAVEIAAQCPAAKWCTIEVRKVGPCYA</sequence>
<dbReference type="Gene3D" id="3.30.70.1060">
    <property type="entry name" value="Dimeric alpha+beta barrel"/>
    <property type="match status" value="1"/>
</dbReference>
<accession>A0A158KCP6</accession>
<organism evidence="3 4">
    <name type="scientific">Caballeronia arvi</name>
    <dbReference type="NCBI Taxonomy" id="1777135"/>
    <lineage>
        <taxon>Bacteria</taxon>
        <taxon>Pseudomonadati</taxon>
        <taxon>Pseudomonadota</taxon>
        <taxon>Betaproteobacteria</taxon>
        <taxon>Burkholderiales</taxon>
        <taxon>Burkholderiaceae</taxon>
        <taxon>Caballeronia</taxon>
    </lineage>
</organism>
<evidence type="ECO:0000259" key="2">
    <source>
        <dbReference type="Pfam" id="PF03795"/>
    </source>
</evidence>
<dbReference type="InterPro" id="IPR011008">
    <property type="entry name" value="Dimeric_a/b-barrel"/>
</dbReference>
<dbReference type="PANTHER" id="PTHR35174:SF3">
    <property type="entry name" value="BLL7171 PROTEIN"/>
    <property type="match status" value="1"/>
</dbReference>
<gene>
    <name evidence="3" type="ORF">AWB74_05435</name>
</gene>
<evidence type="ECO:0000313" key="3">
    <source>
        <dbReference type="EMBL" id="SAL78896.1"/>
    </source>
</evidence>
<dbReference type="OrthoDB" id="9807535at2"/>
<evidence type="ECO:0000256" key="1">
    <source>
        <dbReference type="ARBA" id="ARBA00007689"/>
    </source>
</evidence>
<comment type="similarity">
    <text evidence="1">Belongs to the YciI family.</text>
</comment>
<dbReference type="AlphaFoldDB" id="A0A158KCP6"/>
<proteinExistence type="inferred from homology"/>
<dbReference type="SUPFAM" id="SSF54909">
    <property type="entry name" value="Dimeric alpha+beta barrel"/>
    <property type="match status" value="1"/>
</dbReference>
<reference evidence="3" key="1">
    <citation type="submission" date="2016-01" db="EMBL/GenBank/DDBJ databases">
        <authorList>
            <person name="Peeters C."/>
        </authorList>
    </citation>
    <scope>NUCLEOTIDE SEQUENCE [LARGE SCALE GENOMIC DNA]</scope>
    <source>
        <strain evidence="3">LMG 29317</strain>
    </source>
</reference>
<keyword evidence="4" id="KW-1185">Reference proteome</keyword>
<comment type="caution">
    <text evidence="3">The sequence shown here is derived from an EMBL/GenBank/DDBJ whole genome shotgun (WGS) entry which is preliminary data.</text>
</comment>
<evidence type="ECO:0000313" key="4">
    <source>
        <dbReference type="Proteomes" id="UP000055019"/>
    </source>
</evidence>
<dbReference type="Pfam" id="PF03795">
    <property type="entry name" value="YCII"/>
    <property type="match status" value="1"/>
</dbReference>
<dbReference type="RefSeq" id="WP_061149740.1">
    <property type="nucleotide sequence ID" value="NZ_FCOM02000030.1"/>
</dbReference>
<feature type="domain" description="YCII-related" evidence="2">
    <location>
        <begin position="15"/>
        <end position="112"/>
    </location>
</feature>